<evidence type="ECO:0000256" key="2">
    <source>
        <dbReference type="ARBA" id="ARBA00009764"/>
    </source>
</evidence>
<dbReference type="GO" id="GO:0007155">
    <property type="term" value="P:cell adhesion"/>
    <property type="evidence" value="ECO:0007669"/>
    <property type="project" value="InterPro"/>
</dbReference>
<evidence type="ECO:0000313" key="10">
    <source>
        <dbReference type="Proteomes" id="UP000315750"/>
    </source>
</evidence>
<protein>
    <recommendedName>
        <fullName evidence="7">Filament cap protein</fullName>
    </recommendedName>
    <alternativeName>
        <fullName evidence="6">Flagellar cap protein</fullName>
    </alternativeName>
</protein>
<name>A0A518ASC4_9BACT</name>
<dbReference type="KEGG" id="amuc:Pan181_38470"/>
<dbReference type="PANTHER" id="PTHR30288">
    <property type="entry name" value="FLAGELLAR CAP/ASSEMBLY PROTEIN FLID"/>
    <property type="match status" value="1"/>
</dbReference>
<keyword evidence="10" id="KW-1185">Reference proteome</keyword>
<comment type="subunit">
    <text evidence="3">Homopentamer.</text>
</comment>
<organism evidence="9 10">
    <name type="scientific">Aeoliella mucimassa</name>
    <dbReference type="NCBI Taxonomy" id="2527972"/>
    <lineage>
        <taxon>Bacteria</taxon>
        <taxon>Pseudomonadati</taxon>
        <taxon>Planctomycetota</taxon>
        <taxon>Planctomycetia</taxon>
        <taxon>Pirellulales</taxon>
        <taxon>Lacipirellulaceae</taxon>
        <taxon>Aeoliella</taxon>
    </lineage>
</organism>
<dbReference type="Pfam" id="PF02465">
    <property type="entry name" value="FliD_N"/>
    <property type="match status" value="1"/>
</dbReference>
<keyword evidence="5" id="KW-0975">Bacterial flagellum</keyword>
<evidence type="ECO:0000256" key="3">
    <source>
        <dbReference type="ARBA" id="ARBA00011255"/>
    </source>
</evidence>
<keyword evidence="4" id="KW-0175">Coiled coil</keyword>
<dbReference type="Proteomes" id="UP000315750">
    <property type="component" value="Chromosome"/>
</dbReference>
<dbReference type="InterPro" id="IPR003481">
    <property type="entry name" value="FliD_N"/>
</dbReference>
<sequence>MGSIQSSVGLITGIEIEDTVNQLMKIAGTPRDNLQDRTDALTVERTALEQVSSMLLAMHFSATGLTSSSVYNSTSVSSTDTSLLTVAKNGQTPPQAGTYTFTTLQTATTHQAVSSSLSNVESQLSSGSFTIGVGGHVDGGVRLSELNTGTGVVQGSIRITDRSGSSAEIDLRSAISIDDVLDAINSSGDIDITASVSGDSLVLTDNSGGTGNLRVREVGLGTTAASLGLSGINTASDSVTGSDIYNLHSGTLLSSLNDGNGVQIHSVGDALTVTLADDTDIVIDVSGSSTLGEIIDAINEAGGTQLSAAISSDKQAIELTDNSGGSAVSFSVSGTGTLVEDLGLGGTASGNVISGDRILSGLKDTLIRSLNGGQGIAELTSIDITNAAGVTTSGIDLSTAETLSDVVQLINDSGANVTASINSSRNGIQITDNSSGSNNLVISSADTTAANLGIAVDDAVSTINSGSLNRQVVSESTLLTDFNGGKGVRLGDFRVTDSAGNVGAVSLDNSNAEAETIGDVIDAINAMSIDVEARINDTGDGILITDLAGGTGTLTITDISGSNAAADLRIASASSDTNGSSQQIIDGRTSLSIDLSELEVPEGISLSSLNDGNGITLGVMEVTASNGESFFVQLNQPGNEAFSVQDVIDKINDAATAKGVDVVASFNSAGTGLRLLDSEGGAETLTVRDVGTGTAAAELKLTNEASTKADGSQQSINASGLFTATETEQNALDALVEKINAFDGGFTASSFFDGTGYRLSITSEKTGADQELLIDSSLVDFSMQDATRPKDAVLQYGNAATGGIVVTSSNNKFDNVVQGLTVTVVKASSSPVTVEVGSDSSKMVSAVENFVDSFNSLRTVMAELTSFDAEAETTGILFGRSEMLRIETDMSRVLTNAFRSSNQFRTLESVGISMNEDGELELDTAKLTEAFEESPSELEQFFTLDKTGVVDQVQAAIDQLAGGDNALIARRYDALTATIETNEAKIESMTELLDLERTRTLNEFYALEETIAGLQSNLSLLDSIQFIQPISRNNN</sequence>
<evidence type="ECO:0000256" key="6">
    <source>
        <dbReference type="ARBA" id="ARBA00033074"/>
    </source>
</evidence>
<dbReference type="InterPro" id="IPR001478">
    <property type="entry name" value="PDZ"/>
</dbReference>
<reference evidence="9 10" key="1">
    <citation type="submission" date="2019-02" db="EMBL/GenBank/DDBJ databases">
        <title>Deep-cultivation of Planctomycetes and their phenomic and genomic characterization uncovers novel biology.</title>
        <authorList>
            <person name="Wiegand S."/>
            <person name="Jogler M."/>
            <person name="Boedeker C."/>
            <person name="Pinto D."/>
            <person name="Vollmers J."/>
            <person name="Rivas-Marin E."/>
            <person name="Kohn T."/>
            <person name="Peeters S.H."/>
            <person name="Heuer A."/>
            <person name="Rast P."/>
            <person name="Oberbeckmann S."/>
            <person name="Bunk B."/>
            <person name="Jeske O."/>
            <person name="Meyerdierks A."/>
            <person name="Storesund J.E."/>
            <person name="Kallscheuer N."/>
            <person name="Luecker S."/>
            <person name="Lage O.M."/>
            <person name="Pohl T."/>
            <person name="Merkel B.J."/>
            <person name="Hornburger P."/>
            <person name="Mueller R.-W."/>
            <person name="Bruemmer F."/>
            <person name="Labrenz M."/>
            <person name="Spormann A.M."/>
            <person name="Op den Camp H."/>
            <person name="Overmann J."/>
            <person name="Amann R."/>
            <person name="Jetten M.S.M."/>
            <person name="Mascher T."/>
            <person name="Medema M.H."/>
            <person name="Devos D.P."/>
            <person name="Kaster A.-K."/>
            <person name="Ovreas L."/>
            <person name="Rohde M."/>
            <person name="Galperin M.Y."/>
            <person name="Jogler C."/>
        </authorList>
    </citation>
    <scope>NUCLEOTIDE SEQUENCE [LARGE SCALE GENOMIC DNA]</scope>
    <source>
        <strain evidence="9 10">Pan181</strain>
    </source>
</reference>
<dbReference type="PROSITE" id="PS50106">
    <property type="entry name" value="PDZ"/>
    <property type="match status" value="1"/>
</dbReference>
<dbReference type="GO" id="GO:0009424">
    <property type="term" value="C:bacterial-type flagellum hook"/>
    <property type="evidence" value="ECO:0007669"/>
    <property type="project" value="InterPro"/>
</dbReference>
<gene>
    <name evidence="9" type="primary">fliD</name>
    <name evidence="9" type="ORF">Pan181_38470</name>
</gene>
<evidence type="ECO:0000256" key="5">
    <source>
        <dbReference type="ARBA" id="ARBA00023143"/>
    </source>
</evidence>
<dbReference type="RefSeq" id="WP_145248909.1">
    <property type="nucleotide sequence ID" value="NZ_CP036278.1"/>
</dbReference>
<dbReference type="AlphaFoldDB" id="A0A518ASC4"/>
<keyword evidence="9" id="KW-0966">Cell projection</keyword>
<comment type="subcellular location">
    <subcellularLocation>
        <location evidence="1">Bacterial flagellum</location>
    </subcellularLocation>
</comment>
<evidence type="ECO:0000259" key="8">
    <source>
        <dbReference type="PROSITE" id="PS50106"/>
    </source>
</evidence>
<feature type="domain" description="PDZ" evidence="8">
    <location>
        <begin position="316"/>
        <end position="360"/>
    </location>
</feature>
<evidence type="ECO:0000256" key="4">
    <source>
        <dbReference type="ARBA" id="ARBA00023054"/>
    </source>
</evidence>
<dbReference type="InterPro" id="IPR040026">
    <property type="entry name" value="FliD"/>
</dbReference>
<keyword evidence="9" id="KW-0969">Cilium</keyword>
<proteinExistence type="inferred from homology"/>
<dbReference type="GO" id="GO:0071973">
    <property type="term" value="P:bacterial-type flagellum-dependent cell motility"/>
    <property type="evidence" value="ECO:0007669"/>
    <property type="project" value="TreeGrafter"/>
</dbReference>
<dbReference type="OrthoDB" id="244268at2"/>
<keyword evidence="9" id="KW-0282">Flagellum</keyword>
<comment type="similarity">
    <text evidence="2">Belongs to the FliD family.</text>
</comment>
<evidence type="ECO:0000313" key="9">
    <source>
        <dbReference type="EMBL" id="QDU57628.1"/>
    </source>
</evidence>
<accession>A0A518ASC4</accession>
<dbReference type="Pfam" id="PF07195">
    <property type="entry name" value="FliD_C"/>
    <property type="match status" value="1"/>
</dbReference>
<dbReference type="InterPro" id="IPR010809">
    <property type="entry name" value="FliD_C"/>
</dbReference>
<dbReference type="GO" id="GO:0009421">
    <property type="term" value="C:bacterial-type flagellum filament cap"/>
    <property type="evidence" value="ECO:0007669"/>
    <property type="project" value="InterPro"/>
</dbReference>
<evidence type="ECO:0000256" key="1">
    <source>
        <dbReference type="ARBA" id="ARBA00004365"/>
    </source>
</evidence>
<dbReference type="PANTHER" id="PTHR30288:SF0">
    <property type="entry name" value="FLAGELLAR HOOK-ASSOCIATED PROTEIN 2"/>
    <property type="match status" value="1"/>
</dbReference>
<evidence type="ECO:0000256" key="7">
    <source>
        <dbReference type="ARBA" id="ARBA00033192"/>
    </source>
</evidence>
<dbReference type="EMBL" id="CP036278">
    <property type="protein sequence ID" value="QDU57628.1"/>
    <property type="molecule type" value="Genomic_DNA"/>
</dbReference>